<evidence type="ECO:0000313" key="14">
    <source>
        <dbReference type="Proteomes" id="UP000095023"/>
    </source>
</evidence>
<evidence type="ECO:0000256" key="7">
    <source>
        <dbReference type="ARBA" id="ARBA00023209"/>
    </source>
</evidence>
<keyword evidence="4" id="KW-0808">Transferase</keyword>
<dbReference type="UniPathway" id="UPA00558">
    <property type="reaction ID" value="UER00742"/>
</dbReference>
<evidence type="ECO:0000256" key="4">
    <source>
        <dbReference type="ARBA" id="ARBA00022679"/>
    </source>
</evidence>
<dbReference type="PANTHER" id="PTHR45780:SF2">
    <property type="entry name" value="ETHANOLAMINE-PHOSPHATE CYTIDYLYLTRANSFERASE"/>
    <property type="match status" value="1"/>
</dbReference>
<evidence type="ECO:0000259" key="12">
    <source>
        <dbReference type="Pfam" id="PF01467"/>
    </source>
</evidence>
<evidence type="ECO:0000256" key="6">
    <source>
        <dbReference type="ARBA" id="ARBA00023098"/>
    </source>
</evidence>
<dbReference type="CDD" id="cd02174">
    <property type="entry name" value="CCT"/>
    <property type="match status" value="1"/>
</dbReference>
<evidence type="ECO:0000256" key="1">
    <source>
        <dbReference type="ARBA" id="ARBA00005189"/>
    </source>
</evidence>
<keyword evidence="5" id="KW-0548">Nucleotidyltransferase</keyword>
<dbReference type="GO" id="GO:0004306">
    <property type="term" value="F:ethanolamine-phosphate cytidylyltransferase activity"/>
    <property type="evidence" value="ECO:0007669"/>
    <property type="project" value="UniProtKB-EC"/>
</dbReference>
<evidence type="ECO:0000256" key="8">
    <source>
        <dbReference type="ARBA" id="ARBA00023264"/>
    </source>
</evidence>
<gene>
    <name evidence="13" type="ORF">CANCADRAFT_4419</name>
</gene>
<dbReference type="InterPro" id="IPR014729">
    <property type="entry name" value="Rossmann-like_a/b/a_fold"/>
</dbReference>
<protein>
    <recommendedName>
        <fullName evidence="10">ethanolamine-phosphate cytidylyltransferase</fullName>
        <ecNumber evidence="10">2.7.7.14</ecNumber>
    </recommendedName>
    <alternativeName>
        <fullName evidence="11">CTP:phosphoethanolamine cytidylyltransferase</fullName>
    </alternativeName>
</protein>
<evidence type="ECO:0000256" key="5">
    <source>
        <dbReference type="ARBA" id="ARBA00022695"/>
    </source>
</evidence>
<organism evidence="13 14">
    <name type="scientific">Tortispora caseinolytica NRRL Y-17796</name>
    <dbReference type="NCBI Taxonomy" id="767744"/>
    <lineage>
        <taxon>Eukaryota</taxon>
        <taxon>Fungi</taxon>
        <taxon>Dikarya</taxon>
        <taxon>Ascomycota</taxon>
        <taxon>Saccharomycotina</taxon>
        <taxon>Trigonopsidomycetes</taxon>
        <taxon>Trigonopsidales</taxon>
        <taxon>Trigonopsidaceae</taxon>
        <taxon>Tortispora</taxon>
    </lineage>
</organism>
<keyword evidence="3" id="KW-0444">Lipid biosynthesis</keyword>
<dbReference type="SUPFAM" id="SSF52374">
    <property type="entry name" value="Nucleotidylyl transferase"/>
    <property type="match status" value="2"/>
</dbReference>
<sequence length="356" mass="39938">MAEPIQKNTDRIWVDGCFDFTHHGHAGAMLQARQLGKALVVGVHSDEDIALNKGPVVMRLDERMKAVEACRWVTEAVPNAPYVTDPAWMDKYGCYYAVHGDDITTDASGQDAYRVVKNLHRFLLVKRTEGISTTGLVQRLLDGSRDHYVQNIDSIMSAVPWFERYASAADGRSPLVQVDLNLSQTGFELRNLVKGDLPTYPNGCIYLDGSWDLFHTGQIEFLRRVGEIAQQSQKGVIVGIFSDADCEPVMNLIERGLCVMQCRYVSRVILNVPLYATDAMSAQIGANEVYHGARPVEPINRYSRLSCPVNQIDHDYRDMSTETIIDRVRSNRLQYEERQKRKNAKAAVEAALGQTA</sequence>
<evidence type="ECO:0000313" key="13">
    <source>
        <dbReference type="EMBL" id="ODV89793.1"/>
    </source>
</evidence>
<feature type="domain" description="Cytidyltransferase-like" evidence="12">
    <location>
        <begin position="206"/>
        <end position="301"/>
    </location>
</feature>
<evidence type="ECO:0000256" key="11">
    <source>
        <dbReference type="ARBA" id="ARBA00031473"/>
    </source>
</evidence>
<proteinExistence type="inferred from homology"/>
<evidence type="ECO:0000256" key="10">
    <source>
        <dbReference type="ARBA" id="ARBA00024221"/>
    </source>
</evidence>
<dbReference type="GO" id="GO:0005737">
    <property type="term" value="C:cytoplasm"/>
    <property type="evidence" value="ECO:0007669"/>
    <property type="project" value="TreeGrafter"/>
</dbReference>
<dbReference type="AlphaFoldDB" id="A0A1E4TDL5"/>
<dbReference type="EMBL" id="KV453843">
    <property type="protein sequence ID" value="ODV89793.1"/>
    <property type="molecule type" value="Genomic_DNA"/>
</dbReference>
<dbReference type="Pfam" id="PF01467">
    <property type="entry name" value="CTP_transf_like"/>
    <property type="match status" value="2"/>
</dbReference>
<comment type="pathway">
    <text evidence="9">Phospholipid metabolism; phosphatidylethanolamine biosynthesis; phosphatidylethanolamine from ethanolamine: step 2/3.</text>
</comment>
<dbReference type="InterPro" id="IPR041723">
    <property type="entry name" value="CCT"/>
</dbReference>
<evidence type="ECO:0000256" key="9">
    <source>
        <dbReference type="ARBA" id="ARBA00024191"/>
    </source>
</evidence>
<dbReference type="OrthoDB" id="40021at2759"/>
<dbReference type="Gene3D" id="3.40.50.620">
    <property type="entry name" value="HUPs"/>
    <property type="match status" value="2"/>
</dbReference>
<dbReference type="PANTHER" id="PTHR45780">
    <property type="entry name" value="ETHANOLAMINE-PHOSPHATE CYTIDYLYLTRANSFERASE"/>
    <property type="match status" value="1"/>
</dbReference>
<dbReference type="GO" id="GO:0006646">
    <property type="term" value="P:phosphatidylethanolamine biosynthetic process"/>
    <property type="evidence" value="ECO:0007669"/>
    <property type="project" value="UniProtKB-UniPathway"/>
</dbReference>
<dbReference type="NCBIfam" id="TIGR00125">
    <property type="entry name" value="cyt_tran_rel"/>
    <property type="match status" value="1"/>
</dbReference>
<evidence type="ECO:0000256" key="2">
    <source>
        <dbReference type="ARBA" id="ARBA00010101"/>
    </source>
</evidence>
<keyword evidence="7" id="KW-0594">Phospholipid biosynthesis</keyword>
<name>A0A1E4TDL5_9ASCO</name>
<reference evidence="14" key="1">
    <citation type="submission" date="2016-02" db="EMBL/GenBank/DDBJ databases">
        <title>Comparative genomics of biotechnologically important yeasts.</title>
        <authorList>
            <consortium name="DOE Joint Genome Institute"/>
            <person name="Riley R."/>
            <person name="Haridas S."/>
            <person name="Wolfe K.H."/>
            <person name="Lopes M.R."/>
            <person name="Hittinger C.T."/>
            <person name="Goker M."/>
            <person name="Salamov A."/>
            <person name="Wisecaver J."/>
            <person name="Long T.M."/>
            <person name="Aerts A.L."/>
            <person name="Barry K."/>
            <person name="Choi C."/>
            <person name="Clum A."/>
            <person name="Coughlan A.Y."/>
            <person name="Deshpande S."/>
            <person name="Douglass A.P."/>
            <person name="Hanson S.J."/>
            <person name="Klenk H.-P."/>
            <person name="Labutti K."/>
            <person name="Lapidus A."/>
            <person name="Lindquist E."/>
            <person name="Lipzen A."/>
            <person name="Meier-Kolthoff J.P."/>
            <person name="Ohm R.A."/>
            <person name="Otillar R.P."/>
            <person name="Pangilinan J."/>
            <person name="Peng Y."/>
            <person name="Rokas A."/>
            <person name="Rosa C.A."/>
            <person name="Scheuner C."/>
            <person name="Sibirny A.A."/>
            <person name="Slot J.C."/>
            <person name="Stielow J.B."/>
            <person name="Sun H."/>
            <person name="Kurtzman C.P."/>
            <person name="Blackwell M."/>
            <person name="Jeffries T.W."/>
            <person name="Grigoriev I.V."/>
        </authorList>
    </citation>
    <scope>NUCLEOTIDE SEQUENCE [LARGE SCALE GENOMIC DNA]</scope>
    <source>
        <strain evidence="14">NRRL Y-17796</strain>
    </source>
</reference>
<evidence type="ECO:0000256" key="3">
    <source>
        <dbReference type="ARBA" id="ARBA00022516"/>
    </source>
</evidence>
<comment type="pathway">
    <text evidence="1">Lipid metabolism.</text>
</comment>
<keyword evidence="14" id="KW-1185">Reference proteome</keyword>
<feature type="domain" description="Cytidyltransferase-like" evidence="12">
    <location>
        <begin position="14"/>
        <end position="138"/>
    </location>
</feature>
<accession>A0A1E4TDL5</accession>
<comment type="similarity">
    <text evidence="2">Belongs to the cytidylyltransferase family.</text>
</comment>
<keyword evidence="8" id="KW-1208">Phospholipid metabolism</keyword>
<dbReference type="Proteomes" id="UP000095023">
    <property type="component" value="Unassembled WGS sequence"/>
</dbReference>
<dbReference type="InterPro" id="IPR044608">
    <property type="entry name" value="Ect1/PCYT2"/>
</dbReference>
<dbReference type="InterPro" id="IPR004821">
    <property type="entry name" value="Cyt_trans-like"/>
</dbReference>
<dbReference type="EC" id="2.7.7.14" evidence="10"/>
<keyword evidence="6" id="KW-0443">Lipid metabolism</keyword>